<keyword evidence="1" id="KW-0812">Transmembrane</keyword>
<keyword evidence="1" id="KW-0472">Membrane</keyword>
<evidence type="ECO:0000256" key="1">
    <source>
        <dbReference type="SAM" id="Phobius"/>
    </source>
</evidence>
<dbReference type="EMBL" id="JAAYQL010000006">
    <property type="protein sequence ID" value="NLK31494.1"/>
    <property type="molecule type" value="Genomic_DNA"/>
</dbReference>
<sequence length="677" mass="76929">MKDKKHLFSVTIASAFLFIYLVLVSSIVVESKDSGDLRTSESGIEPIPVYYAECSDIEILSRIAPDSIYSINITVKNTGNEIWNKDGKEPVYISYHWKNTSGTVIHDGLRTYLPYDVKPGDTIISRTLIKTPDQVGNYTLVIDLVKEGVYWFETRGVKPLEKEVEISKEPLEQKGKLQYRTDYPEINKLQALIVNTTNSSATIFSDNGTLISGFYAGSGYPQIWVRDSATLIQTGRYLFPENFFSSWIEAFCSRQEENGSIADYVSPYGSEKNTVETDQEASLVHSVYLYYKMTGNVSWLEKTVGEKRIIDRLDDSLMWVLMNRYNNDYGLITGAYTADWGDVQFEDTPGTHISNKTHWTCDIYDNSFFFQACNELSLMYSDLEEEERAVFWSDTAQSIKENTNKYLWQQDRGYYKMHIQISPVNLDFNEDEMFPMGGNAIAIQSGLANHTQAEQIFETAKERKVQANASTIGSVLIPAYPEEFFANPVMDEEYEYQNGGQWDWFAGRLILEEFKNGLHKDAVIHLREIANQDNNLGGLYEWCTLNGAGKGSPVFVGSAGVLGQCVIEGYFGVDLSNKSLVITPRLGTNNGSISLYEPTSDTQISYNYTAFENNTIIFDYETNYPGELRFNFPVPEDKQAYIDSGVPLQGIYYEDETGKYLTFSSESKRSIYKIIYY</sequence>
<dbReference type="InterPro" id="IPR012341">
    <property type="entry name" value="6hp_glycosidase-like_sf"/>
</dbReference>
<dbReference type="InterPro" id="IPR035396">
    <property type="entry name" value="Bac_rhamnosid6H"/>
</dbReference>
<dbReference type="GO" id="GO:0005975">
    <property type="term" value="P:carbohydrate metabolic process"/>
    <property type="evidence" value="ECO:0007669"/>
    <property type="project" value="InterPro"/>
</dbReference>
<feature type="domain" description="Alpha-L-rhamnosidase six-hairpin glycosidase" evidence="2">
    <location>
        <begin position="224"/>
        <end position="448"/>
    </location>
</feature>
<organism evidence="3 4">
    <name type="scientific">Methanosarcina flavescens</name>
    <dbReference type="NCBI Taxonomy" id="1715806"/>
    <lineage>
        <taxon>Archaea</taxon>
        <taxon>Methanobacteriati</taxon>
        <taxon>Methanobacteriota</taxon>
        <taxon>Stenosarchaea group</taxon>
        <taxon>Methanomicrobia</taxon>
        <taxon>Methanosarcinales</taxon>
        <taxon>Methanosarcinaceae</taxon>
        <taxon>Methanosarcina</taxon>
    </lineage>
</organism>
<evidence type="ECO:0000259" key="2">
    <source>
        <dbReference type="Pfam" id="PF17389"/>
    </source>
</evidence>
<gene>
    <name evidence="3" type="ORF">GX302_01250</name>
</gene>
<dbReference type="InterPro" id="IPR013783">
    <property type="entry name" value="Ig-like_fold"/>
</dbReference>
<dbReference type="Pfam" id="PF17389">
    <property type="entry name" value="Bac_rhamnosid6H"/>
    <property type="match status" value="1"/>
</dbReference>
<evidence type="ECO:0000313" key="3">
    <source>
        <dbReference type="EMBL" id="NLK31494.1"/>
    </source>
</evidence>
<dbReference type="AlphaFoldDB" id="A0A7K4AS20"/>
<dbReference type="PANTHER" id="PTHR34987">
    <property type="entry name" value="C, PUTATIVE (AFU_ORTHOLOGUE AFUA_3G02880)-RELATED"/>
    <property type="match status" value="1"/>
</dbReference>
<dbReference type="Gene3D" id="1.50.10.10">
    <property type="match status" value="1"/>
</dbReference>
<proteinExistence type="predicted"/>
<dbReference type="SUPFAM" id="SSF48208">
    <property type="entry name" value="Six-hairpin glycosidases"/>
    <property type="match status" value="1"/>
</dbReference>
<protein>
    <recommendedName>
        <fullName evidence="2">Alpha-L-rhamnosidase six-hairpin glycosidase domain-containing protein</fullName>
    </recommendedName>
</protein>
<name>A0A7K4AS20_9EURY</name>
<dbReference type="PANTHER" id="PTHR34987:SF4">
    <property type="entry name" value="ALPHA-L-RHAMNOSIDASE C-TERMINAL DOMAIN-CONTAINING PROTEIN"/>
    <property type="match status" value="1"/>
</dbReference>
<dbReference type="Proteomes" id="UP000585579">
    <property type="component" value="Unassembled WGS sequence"/>
</dbReference>
<keyword evidence="1" id="KW-1133">Transmembrane helix</keyword>
<comment type="caution">
    <text evidence="3">The sequence shown here is derived from an EMBL/GenBank/DDBJ whole genome shotgun (WGS) entry which is preliminary data.</text>
</comment>
<evidence type="ECO:0000313" key="4">
    <source>
        <dbReference type="Proteomes" id="UP000585579"/>
    </source>
</evidence>
<dbReference type="InterPro" id="IPR008928">
    <property type="entry name" value="6-hairpin_glycosidase_sf"/>
</dbReference>
<feature type="transmembrane region" description="Helical" evidence="1">
    <location>
        <begin position="7"/>
        <end position="29"/>
    </location>
</feature>
<accession>A0A7K4AS20</accession>
<dbReference type="Gene3D" id="2.60.40.10">
    <property type="entry name" value="Immunoglobulins"/>
    <property type="match status" value="1"/>
</dbReference>
<reference evidence="3 4" key="1">
    <citation type="journal article" date="2020" name="Biotechnol. Biofuels">
        <title>New insights from the biogas microbiome by comprehensive genome-resolved metagenomics of nearly 1600 species originating from multiple anaerobic digesters.</title>
        <authorList>
            <person name="Campanaro S."/>
            <person name="Treu L."/>
            <person name="Rodriguez-R L.M."/>
            <person name="Kovalovszki A."/>
            <person name="Ziels R.M."/>
            <person name="Maus I."/>
            <person name="Zhu X."/>
            <person name="Kougias P.G."/>
            <person name="Basile A."/>
            <person name="Luo G."/>
            <person name="Schluter A."/>
            <person name="Konstantinidis K.T."/>
            <person name="Angelidaki I."/>
        </authorList>
    </citation>
    <scope>NUCLEOTIDE SEQUENCE [LARGE SCALE GENOMIC DNA]</scope>
    <source>
        <strain evidence="3">AS22ysBPME_46</strain>
    </source>
</reference>